<gene>
    <name evidence="3" type="ORF">KCG35_12270</name>
</gene>
<proteinExistence type="predicted"/>
<feature type="region of interest" description="Disordered" evidence="1">
    <location>
        <begin position="68"/>
        <end position="120"/>
    </location>
</feature>
<evidence type="ECO:0000313" key="3">
    <source>
        <dbReference type="EMBL" id="MBU2711836.1"/>
    </source>
</evidence>
<sequence length="157" mass="16992">MSYTARMTLFVLLAISIMGGAGIGFYHYWLDQAKPVESSADMTIEAENEEVKVIETDESETGVVGVVESDSSDVDSVTPVDNQGENKQALRASQKHEKTDAIPVVPGEDTASSSSISYGDDSTRIIVEDGVELEGLDVKAELHNKVIKDDEVIQMKP</sequence>
<evidence type="ECO:0000256" key="1">
    <source>
        <dbReference type="SAM" id="MobiDB-lite"/>
    </source>
</evidence>
<keyword evidence="4" id="KW-1185">Reference proteome</keyword>
<feature type="compositionally biased region" description="Low complexity" evidence="1">
    <location>
        <begin position="68"/>
        <end position="81"/>
    </location>
</feature>
<organism evidence="3 4">
    <name type="scientific">Zooshikella harenae</name>
    <dbReference type="NCBI Taxonomy" id="2827238"/>
    <lineage>
        <taxon>Bacteria</taxon>
        <taxon>Pseudomonadati</taxon>
        <taxon>Pseudomonadota</taxon>
        <taxon>Gammaproteobacteria</taxon>
        <taxon>Oceanospirillales</taxon>
        <taxon>Zooshikellaceae</taxon>
        <taxon>Zooshikella</taxon>
    </lineage>
</organism>
<evidence type="ECO:0000313" key="4">
    <source>
        <dbReference type="Proteomes" id="UP000690515"/>
    </source>
</evidence>
<evidence type="ECO:0008006" key="5">
    <source>
        <dbReference type="Google" id="ProtNLM"/>
    </source>
</evidence>
<feature type="transmembrane region" description="Helical" evidence="2">
    <location>
        <begin position="7"/>
        <end position="29"/>
    </location>
</feature>
<protein>
    <recommendedName>
        <fullName evidence="5">LPS export ABC transporter periplasmic protein LptC</fullName>
    </recommendedName>
</protein>
<keyword evidence="2" id="KW-1133">Transmembrane helix</keyword>
<name>A0ABS5ZCP8_9GAMM</name>
<dbReference type="RefSeq" id="WP_215819989.1">
    <property type="nucleotide sequence ID" value="NZ_JAGSOY010000025.1"/>
</dbReference>
<keyword evidence="2" id="KW-0472">Membrane</keyword>
<dbReference type="Proteomes" id="UP000690515">
    <property type="component" value="Unassembled WGS sequence"/>
</dbReference>
<dbReference type="EMBL" id="JAGSOY010000025">
    <property type="protein sequence ID" value="MBU2711836.1"/>
    <property type="molecule type" value="Genomic_DNA"/>
</dbReference>
<reference evidence="3 4" key="1">
    <citation type="submission" date="2021-04" db="EMBL/GenBank/DDBJ databases">
        <authorList>
            <person name="Pira H."/>
            <person name="Risdian C."/>
            <person name="Wink J."/>
        </authorList>
    </citation>
    <scope>NUCLEOTIDE SEQUENCE [LARGE SCALE GENOMIC DNA]</scope>
    <source>
        <strain evidence="3 4">WH53</strain>
    </source>
</reference>
<evidence type="ECO:0000256" key="2">
    <source>
        <dbReference type="SAM" id="Phobius"/>
    </source>
</evidence>
<accession>A0ABS5ZCP8</accession>
<comment type="caution">
    <text evidence="3">The sequence shown here is derived from an EMBL/GenBank/DDBJ whole genome shotgun (WGS) entry which is preliminary data.</text>
</comment>
<keyword evidence="2" id="KW-0812">Transmembrane</keyword>